<evidence type="ECO:0000256" key="1">
    <source>
        <dbReference type="PROSITE-ProRule" id="PRU00047"/>
    </source>
</evidence>
<dbReference type="InterPro" id="IPR036875">
    <property type="entry name" value="Znf_CCHC_sf"/>
</dbReference>
<evidence type="ECO:0000259" key="3">
    <source>
        <dbReference type="PROSITE" id="PS50158"/>
    </source>
</evidence>
<dbReference type="EMBL" id="QGKX02000095">
    <property type="protein sequence ID" value="KAF3572931.1"/>
    <property type="molecule type" value="Genomic_DNA"/>
</dbReference>
<reference evidence="4" key="1">
    <citation type="submission" date="2019-12" db="EMBL/GenBank/DDBJ databases">
        <title>Genome sequencing and annotation of Brassica cretica.</title>
        <authorList>
            <person name="Studholme D.J."/>
            <person name="Sarris P."/>
        </authorList>
    </citation>
    <scope>NUCLEOTIDE SEQUENCE</scope>
    <source>
        <strain evidence="4">PFS-109/04</strain>
        <tissue evidence="4">Leaf</tissue>
    </source>
</reference>
<evidence type="ECO:0000256" key="2">
    <source>
        <dbReference type="SAM" id="MobiDB-lite"/>
    </source>
</evidence>
<evidence type="ECO:0000313" key="5">
    <source>
        <dbReference type="Proteomes" id="UP000712600"/>
    </source>
</evidence>
<dbReference type="Proteomes" id="UP000712600">
    <property type="component" value="Unassembled WGS sequence"/>
</dbReference>
<comment type="caution">
    <text evidence="4">The sequence shown here is derived from an EMBL/GenBank/DDBJ whole genome shotgun (WGS) entry which is preliminary data.</text>
</comment>
<evidence type="ECO:0000313" key="4">
    <source>
        <dbReference type="EMBL" id="KAF3572931.1"/>
    </source>
</evidence>
<feature type="compositionally biased region" description="Basic and acidic residues" evidence="2">
    <location>
        <begin position="219"/>
        <end position="250"/>
    </location>
</feature>
<gene>
    <name evidence="4" type="ORF">F2Q69_00058439</name>
</gene>
<feature type="domain" description="CCHC-type" evidence="3">
    <location>
        <begin position="45"/>
        <end position="61"/>
    </location>
</feature>
<dbReference type="SUPFAM" id="SSF57756">
    <property type="entry name" value="Retrovirus zinc finger-like domains"/>
    <property type="match status" value="1"/>
</dbReference>
<organism evidence="4 5">
    <name type="scientific">Brassica cretica</name>
    <name type="common">Mustard</name>
    <dbReference type="NCBI Taxonomy" id="69181"/>
    <lineage>
        <taxon>Eukaryota</taxon>
        <taxon>Viridiplantae</taxon>
        <taxon>Streptophyta</taxon>
        <taxon>Embryophyta</taxon>
        <taxon>Tracheophyta</taxon>
        <taxon>Spermatophyta</taxon>
        <taxon>Magnoliopsida</taxon>
        <taxon>eudicotyledons</taxon>
        <taxon>Gunneridae</taxon>
        <taxon>Pentapetalae</taxon>
        <taxon>rosids</taxon>
        <taxon>malvids</taxon>
        <taxon>Brassicales</taxon>
        <taxon>Brassicaceae</taxon>
        <taxon>Brassiceae</taxon>
        <taxon>Brassica</taxon>
    </lineage>
</organism>
<sequence length="250" mass="28997">MFDDDEKRARNGDRPFTKAKRSNCDMLDRNESKDVKPTSKTHSTRCFKCHRIGHYAYKCQNQKPLVTLEGDNVETKLDKEATMVEPEANFGRAGRSDTYLGELVELNQSDTYISKLDELSELSELSDTSLELNELSDTEEGAGGVVEEKPCWLKRNPALGQMFGLLRKENQASKPQQDVFYLFKTVSKKEQLIFGDRKQFASNRFDFVQKQRNQRKRQNKFDDDEKRARNGDRPFTKAKRSNCDMLDRNE</sequence>
<dbReference type="GO" id="GO:0003676">
    <property type="term" value="F:nucleic acid binding"/>
    <property type="evidence" value="ECO:0007669"/>
    <property type="project" value="InterPro"/>
</dbReference>
<dbReference type="PROSITE" id="PS50158">
    <property type="entry name" value="ZF_CCHC"/>
    <property type="match status" value="1"/>
</dbReference>
<dbReference type="GO" id="GO:0008270">
    <property type="term" value="F:zinc ion binding"/>
    <property type="evidence" value="ECO:0007669"/>
    <property type="project" value="UniProtKB-KW"/>
</dbReference>
<accession>A0A8S9RJQ2</accession>
<feature type="region of interest" description="Disordered" evidence="2">
    <location>
        <begin position="211"/>
        <end position="250"/>
    </location>
</feature>
<keyword evidence="1" id="KW-0862">Zinc</keyword>
<dbReference type="InterPro" id="IPR001878">
    <property type="entry name" value="Znf_CCHC"/>
</dbReference>
<dbReference type="AlphaFoldDB" id="A0A8S9RJQ2"/>
<keyword evidence="1" id="KW-0863">Zinc-finger</keyword>
<keyword evidence="1" id="KW-0479">Metal-binding</keyword>
<proteinExistence type="predicted"/>
<feature type="compositionally biased region" description="Basic and acidic residues" evidence="2">
    <location>
        <begin position="1"/>
        <end position="37"/>
    </location>
</feature>
<protein>
    <recommendedName>
        <fullName evidence="3">CCHC-type domain-containing protein</fullName>
    </recommendedName>
</protein>
<feature type="region of interest" description="Disordered" evidence="2">
    <location>
        <begin position="1"/>
        <end position="40"/>
    </location>
</feature>
<name>A0A8S9RJQ2_BRACR</name>